<dbReference type="InterPro" id="IPR054464">
    <property type="entry name" value="ULD_fung"/>
</dbReference>
<gene>
    <name evidence="4" type="ORF">DNG_02417</name>
</gene>
<dbReference type="Proteomes" id="UP001187682">
    <property type="component" value="Unassembled WGS sequence"/>
</dbReference>
<evidence type="ECO:0000313" key="5">
    <source>
        <dbReference type="Proteomes" id="UP001187682"/>
    </source>
</evidence>
<feature type="coiled-coil region" evidence="1">
    <location>
        <begin position="119"/>
        <end position="146"/>
    </location>
</feature>
<dbReference type="PANTHER" id="PTHR35391">
    <property type="entry name" value="C2H2-TYPE DOMAIN-CONTAINING PROTEIN-RELATED"/>
    <property type="match status" value="1"/>
</dbReference>
<feature type="region of interest" description="Disordered" evidence="2">
    <location>
        <begin position="327"/>
        <end position="362"/>
    </location>
</feature>
<proteinExistence type="predicted"/>
<dbReference type="PANTHER" id="PTHR35391:SF7">
    <property type="entry name" value="C2H2-TYPE DOMAIN-CONTAINING PROTEIN"/>
    <property type="match status" value="1"/>
</dbReference>
<evidence type="ECO:0000256" key="2">
    <source>
        <dbReference type="SAM" id="MobiDB-lite"/>
    </source>
</evidence>
<evidence type="ECO:0000256" key="1">
    <source>
        <dbReference type="SAM" id="Coils"/>
    </source>
</evidence>
<evidence type="ECO:0000259" key="3">
    <source>
        <dbReference type="Pfam" id="PF22893"/>
    </source>
</evidence>
<comment type="caution">
    <text evidence="4">The sequence shown here is derived from an EMBL/GenBank/DDBJ whole genome shotgun (WGS) entry which is preliminary data.</text>
</comment>
<keyword evidence="5" id="KW-1185">Reference proteome</keyword>
<feature type="region of interest" description="Disordered" evidence="2">
    <location>
        <begin position="690"/>
        <end position="718"/>
    </location>
</feature>
<organism evidence="4 5">
    <name type="scientific">Cephalotrichum gorgonifer</name>
    <dbReference type="NCBI Taxonomy" id="2041049"/>
    <lineage>
        <taxon>Eukaryota</taxon>
        <taxon>Fungi</taxon>
        <taxon>Dikarya</taxon>
        <taxon>Ascomycota</taxon>
        <taxon>Pezizomycotina</taxon>
        <taxon>Sordariomycetes</taxon>
        <taxon>Hypocreomycetidae</taxon>
        <taxon>Microascales</taxon>
        <taxon>Microascaceae</taxon>
        <taxon>Cephalotrichum</taxon>
    </lineage>
</organism>
<feature type="region of interest" description="Disordered" evidence="2">
    <location>
        <begin position="657"/>
        <end position="677"/>
    </location>
</feature>
<dbReference type="Pfam" id="PF22893">
    <property type="entry name" value="ULD_2"/>
    <property type="match status" value="1"/>
</dbReference>
<protein>
    <recommendedName>
        <fullName evidence="3">Ubiquitin-like domain-containing protein</fullName>
    </recommendedName>
</protein>
<reference evidence="4" key="1">
    <citation type="submission" date="2018-03" db="EMBL/GenBank/DDBJ databases">
        <authorList>
            <person name="Guldener U."/>
        </authorList>
    </citation>
    <scope>NUCLEOTIDE SEQUENCE</scope>
</reference>
<dbReference type="EMBL" id="ONZQ02000003">
    <property type="protein sequence ID" value="SPN99565.1"/>
    <property type="molecule type" value="Genomic_DNA"/>
</dbReference>
<feature type="compositionally biased region" description="Low complexity" evidence="2">
    <location>
        <begin position="699"/>
        <end position="709"/>
    </location>
</feature>
<name>A0AAE8MUE6_9PEZI</name>
<evidence type="ECO:0000313" key="4">
    <source>
        <dbReference type="EMBL" id="SPN99565.1"/>
    </source>
</evidence>
<feature type="compositionally biased region" description="Pro residues" evidence="2">
    <location>
        <begin position="657"/>
        <end position="670"/>
    </location>
</feature>
<accession>A0AAE8MUE6</accession>
<feature type="domain" description="Ubiquitin-like" evidence="3">
    <location>
        <begin position="570"/>
        <end position="650"/>
    </location>
</feature>
<keyword evidence="1" id="KW-0175">Coiled coil</keyword>
<dbReference type="AlphaFoldDB" id="A0AAE8MUE6"/>
<feature type="compositionally biased region" description="Basic and acidic residues" evidence="2">
    <location>
        <begin position="508"/>
        <end position="528"/>
    </location>
</feature>
<sequence>MLLRWKRVLHRRRRQAVTTVQVPETVSKALDTVQVPKIVSKAPLDTFQATRPQDQKANQVSPVAEAIVAPSQVESATTLAPDKFKMAVLSPSNISTSKTVSLGNHEALNFPSAPGLAAKRKYERRKAEWEADLKAELDKLDELHTAMGSLEDPLHRPLIAEDQAAVKTKFQSILKSYLQEIGEITCPYCLYALPAEEVFDERRWQNHVKNDLDPYVCLFEDCDKPDELYTHSEGWLSHLHQHGQHWLCSSHRQLGRLRTREEYIQHLRETHGANLSDAQLHALASRSARKTVNLFPSCPLCGQDETNVEGRLEDHITGHLRSLALKSLPSYQDDMPDGDGSGRDIDSSAPRSRSTVKNMGEEEDSVAFRTEGFWDHWNPPLREINPTNFLGEPHIELSPTQIISWDLGPLLSQDLFGSLEDDPILQTMVQRSKGKNKKVKVSARKEGKQPSIAKIAEWVEAITDAQVKNQIQVDRKVDSVQEGMARLERNARENPDAEFVREATIRETTDVETSGERLEEDVPGKESEDTAATVRAPEQKDKDVTVSKVKVQQETTDRIAAEGTKKPEIATIKFKDAVGRKFTFPLHICRTWSEMENLIHQAFMGINVLGPRVQAGEFDLLGPNGEIILPQDWEKVVQPGWYIIMVMRPTEELDLAPPPPYNPVSPPPPKRPGRARPFLNWMTGYKVKGGAKRGEQEGEVAAAAAAAATEDGKGGGES</sequence>
<feature type="region of interest" description="Disordered" evidence="2">
    <location>
        <begin position="508"/>
        <end position="541"/>
    </location>
</feature>